<feature type="region of interest" description="Disordered" evidence="1">
    <location>
        <begin position="378"/>
        <end position="421"/>
    </location>
</feature>
<sequence>MEPLPDMEDDGKSEAYATAVRYLERRHYKFLRNGVNRASWELEEHERALQDLHLLLDHSTAVPEAVHSALATLDRTSTAMLHQLTTCGEHREEVWKPTEKSARLANEVFGIPELCEQILNQLTSRHDLASVIRVNRATMAVMRGSTSIQKTLGLVDDKSRFWSTPFGSGYRGFHCYMDDMGSRYLGTKDRTPERATIVASFSSTFYDFSLPRVGTAYLKMPICSPPLRKMQCILSCCGDWVPPSSYWGPGETNSPPRPQPIPALVNRKGITVDDVHEATARLRREHRLCPYAPAGYLDDDGFVLVQVTFKGSMRLAEVDPMLASRREELQEEKRNESKTETEREDRLTLREEYRKAKMDALKNQRKIPTLADFAADEARRAAEKKEAVDGSTNDPSEVTSKSSTRSSSDSAQKPSTTWTDVSTAAFQRGLIRYPVFPIPRRW</sequence>
<reference evidence="2 3" key="1">
    <citation type="submission" date="2017-03" db="EMBL/GenBank/DDBJ databases">
        <title>Genomes of endolithic fungi from Antarctica.</title>
        <authorList>
            <person name="Coleine C."/>
            <person name="Masonjones S."/>
            <person name="Stajich J.E."/>
        </authorList>
    </citation>
    <scope>NUCLEOTIDE SEQUENCE [LARGE SCALE GENOMIC DNA]</scope>
    <source>
        <strain evidence="2 3">CCFEE 5184</strain>
    </source>
</reference>
<feature type="compositionally biased region" description="Polar residues" evidence="1">
    <location>
        <begin position="411"/>
        <end position="421"/>
    </location>
</feature>
<dbReference type="OrthoDB" id="3800738at2759"/>
<evidence type="ECO:0000256" key="1">
    <source>
        <dbReference type="SAM" id="MobiDB-lite"/>
    </source>
</evidence>
<keyword evidence="3" id="KW-1185">Reference proteome</keyword>
<dbReference type="EMBL" id="NAJQ01000694">
    <property type="protein sequence ID" value="TKA65922.1"/>
    <property type="molecule type" value="Genomic_DNA"/>
</dbReference>
<gene>
    <name evidence="2" type="ORF">B0A55_09361</name>
</gene>
<feature type="compositionally biased region" description="Basic and acidic residues" evidence="1">
    <location>
        <begin position="378"/>
        <end position="388"/>
    </location>
</feature>
<evidence type="ECO:0000313" key="2">
    <source>
        <dbReference type="EMBL" id="TKA65922.1"/>
    </source>
</evidence>
<name>A0A4U0WR57_9PEZI</name>
<proteinExistence type="predicted"/>
<dbReference type="Proteomes" id="UP000309340">
    <property type="component" value="Unassembled WGS sequence"/>
</dbReference>
<comment type="caution">
    <text evidence="2">The sequence shown here is derived from an EMBL/GenBank/DDBJ whole genome shotgun (WGS) entry which is preliminary data.</text>
</comment>
<organism evidence="2 3">
    <name type="scientific">Friedmanniomyces simplex</name>
    <dbReference type="NCBI Taxonomy" id="329884"/>
    <lineage>
        <taxon>Eukaryota</taxon>
        <taxon>Fungi</taxon>
        <taxon>Dikarya</taxon>
        <taxon>Ascomycota</taxon>
        <taxon>Pezizomycotina</taxon>
        <taxon>Dothideomycetes</taxon>
        <taxon>Dothideomycetidae</taxon>
        <taxon>Mycosphaerellales</taxon>
        <taxon>Teratosphaeriaceae</taxon>
        <taxon>Friedmanniomyces</taxon>
    </lineage>
</organism>
<evidence type="ECO:0000313" key="3">
    <source>
        <dbReference type="Proteomes" id="UP000309340"/>
    </source>
</evidence>
<accession>A0A4U0WR57</accession>
<dbReference type="AlphaFoldDB" id="A0A4U0WR57"/>
<feature type="compositionally biased region" description="Low complexity" evidence="1">
    <location>
        <begin position="396"/>
        <end position="410"/>
    </location>
</feature>
<feature type="region of interest" description="Disordered" evidence="1">
    <location>
        <begin position="327"/>
        <end position="349"/>
    </location>
</feature>
<protein>
    <submittedName>
        <fullName evidence="2">Uncharacterized protein</fullName>
    </submittedName>
</protein>